<evidence type="ECO:0000256" key="1">
    <source>
        <dbReference type="SAM" id="MobiDB-lite"/>
    </source>
</evidence>
<sequence>MSNRMVVMSVTDRFSHFVSLVEDFSKKYANVSLKEVRKNGEAFLHESQQLVEKLSEVVGGCQPAAPTLEEEGKGDEAKQRLTGKKPKARRSRRLTAAAWANKQAAEKPMASQQPSQQSPGDQKAASVGKEKGRGRRKQGKRISWRRLPVRSEGKSHAIGRRRRATAVRRAGV</sequence>
<organism evidence="2">
    <name type="scientific">Chromera velia CCMP2878</name>
    <dbReference type="NCBI Taxonomy" id="1169474"/>
    <lineage>
        <taxon>Eukaryota</taxon>
        <taxon>Sar</taxon>
        <taxon>Alveolata</taxon>
        <taxon>Colpodellida</taxon>
        <taxon>Chromeraceae</taxon>
        <taxon>Chromera</taxon>
    </lineage>
</organism>
<gene>
    <name evidence="2" type="ORF">Cvel_14275</name>
</gene>
<feature type="compositionally biased region" description="Basic residues" evidence="1">
    <location>
        <begin position="81"/>
        <end position="93"/>
    </location>
</feature>
<feature type="compositionally biased region" description="Basic residues" evidence="1">
    <location>
        <begin position="157"/>
        <end position="172"/>
    </location>
</feature>
<name>A0A0G4EYD0_9ALVE</name>
<protein>
    <submittedName>
        <fullName evidence="2">Uncharacterized protein</fullName>
    </submittedName>
</protein>
<feature type="compositionally biased region" description="Basic and acidic residues" evidence="1">
    <location>
        <begin position="70"/>
        <end position="79"/>
    </location>
</feature>
<dbReference type="PhylomeDB" id="A0A0G4EYD0"/>
<proteinExistence type="predicted"/>
<accession>A0A0G4EYD0</accession>
<feature type="region of interest" description="Disordered" evidence="1">
    <location>
        <begin position="64"/>
        <end position="172"/>
    </location>
</feature>
<feature type="compositionally biased region" description="Basic residues" evidence="1">
    <location>
        <begin position="132"/>
        <end position="148"/>
    </location>
</feature>
<dbReference type="EMBL" id="CDMZ01000009">
    <property type="protein sequence ID" value="CEM04356.1"/>
    <property type="molecule type" value="Genomic_DNA"/>
</dbReference>
<dbReference type="VEuPathDB" id="CryptoDB:Cvel_14275"/>
<dbReference type="AlphaFoldDB" id="A0A0G4EYD0"/>
<reference evidence="2" key="1">
    <citation type="submission" date="2014-11" db="EMBL/GenBank/DDBJ databases">
        <authorList>
            <person name="Otto D Thomas"/>
            <person name="Naeem Raeece"/>
        </authorList>
    </citation>
    <scope>NUCLEOTIDE SEQUENCE</scope>
</reference>
<evidence type="ECO:0000313" key="2">
    <source>
        <dbReference type="EMBL" id="CEM04356.1"/>
    </source>
</evidence>